<dbReference type="Proteomes" id="UP000253779">
    <property type="component" value="Chromosome"/>
</dbReference>
<name>A0AAD0Q480_9ACTN</name>
<proteinExistence type="predicted"/>
<reference evidence="1 2" key="1">
    <citation type="submission" date="2018-07" db="EMBL/GenBank/DDBJ databases">
        <title>Complete genome sequence of soil actinomycete Streptomyces cavourensis tj430.</title>
        <authorList>
            <person name="Wang P."/>
            <person name="Huang Y."/>
        </authorList>
    </citation>
    <scope>NUCLEOTIDE SEQUENCE [LARGE SCALE GENOMIC DNA]</scope>
    <source>
        <strain evidence="1 2">TJ430</strain>
    </source>
</reference>
<evidence type="ECO:0000313" key="1">
    <source>
        <dbReference type="EMBL" id="AXI71472.1"/>
    </source>
</evidence>
<accession>A0AAD0Q480</accession>
<dbReference type="AlphaFoldDB" id="A0AAD0Q480"/>
<gene>
    <name evidence="1" type="ORF">DTW94_09335</name>
</gene>
<organism evidence="1 2">
    <name type="scientific">Streptomyces cavourensis</name>
    <dbReference type="NCBI Taxonomy" id="67258"/>
    <lineage>
        <taxon>Bacteria</taxon>
        <taxon>Bacillati</taxon>
        <taxon>Actinomycetota</taxon>
        <taxon>Actinomycetes</taxon>
        <taxon>Kitasatosporales</taxon>
        <taxon>Streptomycetaceae</taxon>
        <taxon>Streptomyces</taxon>
    </lineage>
</organism>
<dbReference type="EMBL" id="CP030930">
    <property type="protein sequence ID" value="AXI71472.1"/>
    <property type="molecule type" value="Genomic_DNA"/>
</dbReference>
<dbReference type="RefSeq" id="WP_114930880.1">
    <property type="nucleotide sequence ID" value="NZ_CP030930.1"/>
</dbReference>
<evidence type="ECO:0000313" key="2">
    <source>
        <dbReference type="Proteomes" id="UP000253779"/>
    </source>
</evidence>
<protein>
    <submittedName>
        <fullName evidence="1">Uncharacterized protein</fullName>
    </submittedName>
</protein>
<sequence length="91" mass="10281">MNSSHLRARLRQRLTRLARALTRAHRPCSPFEELVRIESDPVYRALFLAQLDAALDERHAAAQTTAVEEIKAAAERLRALIRSPGDHERAA</sequence>